<sequence>MLPAADIPPFTAGSDCKNGYPGPSLPAIATPPFVLGLSISIVAIVHGSNSSAPKIQRRHLVLDEFFPGLDGLDHTRTLGGRGDDMRTPLGFREARGLVEAPPNPRRLPAGTPAVHHRLRSERALSTPKITAAAAAPLSEARIYLFITYHRESDNEGRQMSVHFHFESIDGSIFLTALRSHGVSDGCQAVLYHVHSTY</sequence>
<keyword evidence="3" id="KW-1185">Reference proteome</keyword>
<name>A0A9P3PJ98_LYOSH</name>
<evidence type="ECO:0000313" key="3">
    <source>
        <dbReference type="Proteomes" id="UP001063166"/>
    </source>
</evidence>
<evidence type="ECO:0000313" key="2">
    <source>
        <dbReference type="EMBL" id="GLB36965.1"/>
    </source>
</evidence>
<proteinExistence type="predicted"/>
<dbReference type="AlphaFoldDB" id="A0A9P3PJ98"/>
<protein>
    <submittedName>
        <fullName evidence="2">Uncharacterized protein</fullName>
    </submittedName>
</protein>
<reference evidence="2" key="1">
    <citation type="submission" date="2022-07" db="EMBL/GenBank/DDBJ databases">
        <title>The genome of Lyophyllum shimeji provides insight into the initial evolution of ectomycorrhizal fungal genome.</title>
        <authorList>
            <person name="Kobayashi Y."/>
            <person name="Shibata T."/>
            <person name="Hirakawa H."/>
            <person name="Shigenobu S."/>
            <person name="Nishiyama T."/>
            <person name="Yamada A."/>
            <person name="Hasebe M."/>
            <person name="Kawaguchi M."/>
        </authorList>
    </citation>
    <scope>NUCLEOTIDE SEQUENCE</scope>
    <source>
        <strain evidence="2">AT787</strain>
    </source>
</reference>
<organism evidence="2 3">
    <name type="scientific">Lyophyllum shimeji</name>
    <name type="common">Hon-shimeji</name>
    <name type="synonym">Tricholoma shimeji</name>
    <dbReference type="NCBI Taxonomy" id="47721"/>
    <lineage>
        <taxon>Eukaryota</taxon>
        <taxon>Fungi</taxon>
        <taxon>Dikarya</taxon>
        <taxon>Basidiomycota</taxon>
        <taxon>Agaricomycotina</taxon>
        <taxon>Agaricomycetes</taxon>
        <taxon>Agaricomycetidae</taxon>
        <taxon>Agaricales</taxon>
        <taxon>Tricholomatineae</taxon>
        <taxon>Lyophyllaceae</taxon>
        <taxon>Lyophyllum</taxon>
    </lineage>
</organism>
<keyword evidence="1" id="KW-0472">Membrane</keyword>
<accession>A0A9P3PJ98</accession>
<evidence type="ECO:0000256" key="1">
    <source>
        <dbReference type="SAM" id="Phobius"/>
    </source>
</evidence>
<comment type="caution">
    <text evidence="2">The sequence shown here is derived from an EMBL/GenBank/DDBJ whole genome shotgun (WGS) entry which is preliminary data.</text>
</comment>
<keyword evidence="1" id="KW-1133">Transmembrane helix</keyword>
<keyword evidence="1" id="KW-0812">Transmembrane</keyword>
<dbReference type="EMBL" id="BRPK01000004">
    <property type="protein sequence ID" value="GLB36965.1"/>
    <property type="molecule type" value="Genomic_DNA"/>
</dbReference>
<dbReference type="Proteomes" id="UP001063166">
    <property type="component" value="Unassembled WGS sequence"/>
</dbReference>
<feature type="transmembrane region" description="Helical" evidence="1">
    <location>
        <begin position="28"/>
        <end position="48"/>
    </location>
</feature>
<gene>
    <name evidence="2" type="ORF">LshimejAT787_0400160</name>
</gene>